<dbReference type="KEGG" id="jde:Jden_0436"/>
<reference evidence="1 2" key="1">
    <citation type="journal article" date="2009" name="Stand. Genomic Sci.">
        <title>Complete genome sequence of Jonesia denitrificans type strain (Prevot 55134).</title>
        <authorList>
            <person name="Pukall R."/>
            <person name="Gehrich-Schroter G."/>
            <person name="Lapidus A."/>
            <person name="Nolan M."/>
            <person name="Glavina Del Rio T."/>
            <person name="Lucas S."/>
            <person name="Chen F."/>
            <person name="Tice H."/>
            <person name="Pitluck S."/>
            <person name="Cheng J.F."/>
            <person name="Copeland A."/>
            <person name="Saunders E."/>
            <person name="Brettin T."/>
            <person name="Detter J.C."/>
            <person name="Bruce D."/>
            <person name="Goodwin L."/>
            <person name="Pati A."/>
            <person name="Ivanova N."/>
            <person name="Mavromatis K."/>
            <person name="Ovchinnikova G."/>
            <person name="Chen A."/>
            <person name="Palaniappan K."/>
            <person name="Land M."/>
            <person name="Hauser L."/>
            <person name="Chang Y.J."/>
            <person name="Jeffries C.D."/>
            <person name="Chain P."/>
            <person name="Goker M."/>
            <person name="Bristow J."/>
            <person name="Eisen J.A."/>
            <person name="Markowitz V."/>
            <person name="Hugenholtz P."/>
            <person name="Kyrpides N.C."/>
            <person name="Klenk H.P."/>
            <person name="Han C."/>
        </authorList>
    </citation>
    <scope>NUCLEOTIDE SEQUENCE [LARGE SCALE GENOMIC DNA]</scope>
    <source>
        <strain evidence="2">ATCC 14870 / DSM 20603 / BCRC 15368 / CIP 55.134 / JCM 11481 / NBRC 15587 / NCTC 10816 / Prevot 55134</strain>
    </source>
</reference>
<sequence length="130" mass="14667">MSPPSFDDELTTLSDADLEETRQRLRIELSTIAHWRRLVRARVDLTIAQATPPAQLGARLHEFMTLSAHTTAQISAVSDKVLTAHTMYSVTDLPELKHCEVALSDYERAIRRALMNVTNELVARHTQPPH</sequence>
<dbReference type="OrthoDB" id="4826063at2"/>
<organism evidence="1 2">
    <name type="scientific">Jonesia denitrificans (strain ATCC 14870 / DSM 20603 / BCRC 15368 / CIP 55.134 / JCM 11481 / NBRC 15587 / NCTC 10816 / Prevot 55134)</name>
    <name type="common">Listeria denitrificans</name>
    <dbReference type="NCBI Taxonomy" id="471856"/>
    <lineage>
        <taxon>Bacteria</taxon>
        <taxon>Bacillati</taxon>
        <taxon>Actinomycetota</taxon>
        <taxon>Actinomycetes</taxon>
        <taxon>Micrococcales</taxon>
        <taxon>Jonesiaceae</taxon>
        <taxon>Jonesia</taxon>
    </lineage>
</organism>
<dbReference type="EMBL" id="CP001706">
    <property type="protein sequence ID" value="ACV08101.1"/>
    <property type="molecule type" value="Genomic_DNA"/>
</dbReference>
<evidence type="ECO:0000313" key="2">
    <source>
        <dbReference type="Proteomes" id="UP000000628"/>
    </source>
</evidence>
<evidence type="ECO:0000313" key="1">
    <source>
        <dbReference type="EMBL" id="ACV08101.1"/>
    </source>
</evidence>
<gene>
    <name evidence="1" type="ordered locus">Jden_0436</name>
</gene>
<dbReference type="Proteomes" id="UP000000628">
    <property type="component" value="Chromosome"/>
</dbReference>
<keyword evidence="2" id="KW-1185">Reference proteome</keyword>
<accession>C7R042</accession>
<proteinExistence type="predicted"/>
<dbReference type="HOGENOM" id="CLU_1861619_0_0_11"/>
<protein>
    <submittedName>
        <fullName evidence="1">Uncharacterized protein</fullName>
    </submittedName>
</protein>
<name>C7R042_JONDD</name>
<dbReference type="AlphaFoldDB" id="C7R042"/>
<dbReference type="STRING" id="471856.Jden_0436"/>
<dbReference type="RefSeq" id="WP_015770730.1">
    <property type="nucleotide sequence ID" value="NC_013174.1"/>
</dbReference>